<dbReference type="Gene3D" id="2.60.40.1080">
    <property type="match status" value="1"/>
</dbReference>
<dbReference type="InterPro" id="IPR001547">
    <property type="entry name" value="Glyco_hydro_5"/>
</dbReference>
<dbReference type="SUPFAM" id="SSF49373">
    <property type="entry name" value="Invasin/intimin cell-adhesion fragments"/>
    <property type="match status" value="1"/>
</dbReference>
<dbReference type="GO" id="GO:0009251">
    <property type="term" value="P:glucan catabolic process"/>
    <property type="evidence" value="ECO:0007669"/>
    <property type="project" value="TreeGrafter"/>
</dbReference>
<dbReference type="GO" id="GO:0005576">
    <property type="term" value="C:extracellular region"/>
    <property type="evidence" value="ECO:0007669"/>
    <property type="project" value="TreeGrafter"/>
</dbReference>
<dbReference type="Pfam" id="PF03422">
    <property type="entry name" value="CBM_6"/>
    <property type="match status" value="2"/>
</dbReference>
<dbReference type="Proteomes" id="UP000267268">
    <property type="component" value="Chromosome 1"/>
</dbReference>
<proteinExistence type="predicted"/>
<keyword evidence="6" id="KW-1185">Reference proteome</keyword>
<dbReference type="PROSITE" id="PS51175">
    <property type="entry name" value="CBM6"/>
    <property type="match status" value="2"/>
</dbReference>
<evidence type="ECO:0000256" key="1">
    <source>
        <dbReference type="ARBA" id="ARBA00022729"/>
    </source>
</evidence>
<dbReference type="InterPro" id="IPR005084">
    <property type="entry name" value="CBM6"/>
</dbReference>
<protein>
    <submittedName>
        <fullName evidence="5">Carbohydrate-binding protein</fullName>
    </submittedName>
</protein>
<dbReference type="SUPFAM" id="SSF51445">
    <property type="entry name" value="(Trans)glycosidases"/>
    <property type="match status" value="1"/>
</dbReference>
<evidence type="ECO:0000313" key="5">
    <source>
        <dbReference type="EMBL" id="AZQ60802.1"/>
    </source>
</evidence>
<dbReference type="InterPro" id="IPR003343">
    <property type="entry name" value="Big_2"/>
</dbReference>
<dbReference type="PANTHER" id="PTHR31297">
    <property type="entry name" value="GLUCAN ENDO-1,6-BETA-GLUCOSIDASE B"/>
    <property type="match status" value="1"/>
</dbReference>
<dbReference type="OrthoDB" id="9800955at2"/>
<dbReference type="KEGG" id="fll:EI427_00815"/>
<keyword evidence="2" id="KW-0378">Hydrolase</keyword>
<dbReference type="SUPFAM" id="SSF49785">
    <property type="entry name" value="Galactose-binding domain-like"/>
    <property type="match status" value="2"/>
</dbReference>
<dbReference type="CDD" id="cd04080">
    <property type="entry name" value="CBM6_cellulase-like"/>
    <property type="match status" value="2"/>
</dbReference>
<dbReference type="AlphaFoldDB" id="A0A3Q9FMS1"/>
<evidence type="ECO:0000259" key="4">
    <source>
        <dbReference type="PROSITE" id="PS51175"/>
    </source>
</evidence>
<dbReference type="InterPro" id="IPR006584">
    <property type="entry name" value="Cellulose-bd_IV"/>
</dbReference>
<dbReference type="GO" id="GO:0030246">
    <property type="term" value="F:carbohydrate binding"/>
    <property type="evidence" value="ECO:0007669"/>
    <property type="project" value="InterPro"/>
</dbReference>
<evidence type="ECO:0000256" key="2">
    <source>
        <dbReference type="ARBA" id="ARBA00022801"/>
    </source>
</evidence>
<dbReference type="Pfam" id="PF18962">
    <property type="entry name" value="Por_Secre_tail"/>
    <property type="match status" value="1"/>
</dbReference>
<dbReference type="Gene3D" id="2.60.120.260">
    <property type="entry name" value="Galactose-binding domain-like"/>
    <property type="match status" value="2"/>
</dbReference>
<feature type="domain" description="CBM6" evidence="4">
    <location>
        <begin position="571"/>
        <end position="705"/>
    </location>
</feature>
<feature type="domain" description="CBM6" evidence="4">
    <location>
        <begin position="34"/>
        <end position="155"/>
    </location>
</feature>
<dbReference type="SMART" id="SM00606">
    <property type="entry name" value="CBD_IV"/>
    <property type="match status" value="2"/>
</dbReference>
<dbReference type="NCBIfam" id="TIGR04183">
    <property type="entry name" value="Por_Secre_tail"/>
    <property type="match status" value="1"/>
</dbReference>
<reference evidence="5 6" key="1">
    <citation type="submission" date="2018-12" db="EMBL/GenBank/DDBJ databases">
        <title>Flammeovirga pectinis sp. nov., isolated from the gut of the Korean scallop, Patinopecten yessoensis.</title>
        <authorList>
            <person name="Bae J.-W."/>
            <person name="Jeong Y.-S."/>
            <person name="Kang W."/>
        </authorList>
    </citation>
    <scope>NUCLEOTIDE SEQUENCE [LARGE SCALE GENOMIC DNA]</scope>
    <source>
        <strain evidence="5 6">L12M1</strain>
    </source>
</reference>
<dbReference type="InterPro" id="IPR017853">
    <property type="entry name" value="GH"/>
</dbReference>
<dbReference type="InterPro" id="IPR008979">
    <property type="entry name" value="Galactose-bd-like_sf"/>
</dbReference>
<evidence type="ECO:0000313" key="6">
    <source>
        <dbReference type="Proteomes" id="UP000267268"/>
    </source>
</evidence>
<keyword evidence="3" id="KW-0326">Glycosidase</keyword>
<dbReference type="Pfam" id="PF18666">
    <property type="entry name" value="CBM64"/>
    <property type="match status" value="1"/>
</dbReference>
<name>A0A3Q9FMS1_9BACT</name>
<organism evidence="5 6">
    <name type="scientific">Flammeovirga pectinis</name>
    <dbReference type="NCBI Taxonomy" id="2494373"/>
    <lineage>
        <taxon>Bacteria</taxon>
        <taxon>Pseudomonadati</taxon>
        <taxon>Bacteroidota</taxon>
        <taxon>Cytophagia</taxon>
        <taxon>Cytophagales</taxon>
        <taxon>Flammeovirgaceae</taxon>
        <taxon>Flammeovirga</taxon>
    </lineage>
</organism>
<dbReference type="Pfam" id="PF00150">
    <property type="entry name" value="Cellulase"/>
    <property type="match status" value="1"/>
</dbReference>
<dbReference type="GO" id="GO:0009986">
    <property type="term" value="C:cell surface"/>
    <property type="evidence" value="ECO:0007669"/>
    <property type="project" value="TreeGrafter"/>
</dbReference>
<dbReference type="Gene3D" id="3.20.20.80">
    <property type="entry name" value="Glycosidases"/>
    <property type="match status" value="1"/>
</dbReference>
<dbReference type="InterPro" id="IPR026444">
    <property type="entry name" value="Secre_tail"/>
</dbReference>
<dbReference type="RefSeq" id="WP_126610765.1">
    <property type="nucleotide sequence ID" value="NZ_CP034562.1"/>
</dbReference>
<keyword evidence="1" id="KW-0732">Signal</keyword>
<sequence>MKQALSILLLLLANQIVVGEILTINNCNTIVIPSQIESENYCGMSGIQTEQTQDESGNLNIGYIDDDDWMSYNISVPASGTYTLSYRVASANGGNEIQIDKDRGTTVLGTITVPATGGWQTWQTITHDISLPQGEYEIGIKANIGGFNINWFSITGNVVPQGNFLHTDGKNIVDGNGNNFLLNSVNLDGWMVQEGYIMEVPFGPQWEIEQGIIDVIGEQNTQEFQDAWLDNMVTEADIIQIKSWGFNSIRVPLHYNLFTLPIEEEPVEGQSTVLSKGYNLIDNLLGWCKQHQIYLILDLHAAPGGQGEDQPISDYNPAKPSLWESGENRSKTVHLWREIASRYADEEWIAGYDLLNETNWELGDQNEMLSNLYTSILWELRQVDSNHIVFIEGNWWANDYRGLTPAFDDNMVYAFHKYWTDVDQASIQEFIDLRNSTNTPIWCGETGENSNQWYSENFELLEANNIGFSFWPLKKVNQIQGLLKVDQPQGIQDILDYWSGEGAKPSVTNAKAALMQWAVNTRLENCEYNYSVIDATTRAVGTNATQPYEVVNLPADNITAVNYDLGKQGYAYFEQGAIGDYGDRDAWNINWTFRNDAVDIYQVGGNGAYYIGETKDNEWLGYTVNFTESGQYAITTEVAANSTGGEYHIEIDGVNVSGTVQVSSTGGWEAFSFQESGTATVNSGTKTIKFVFEKGGFNIKSLAFTKTQSENIEVTALSLSQSSANLAVNQSLQLSATILPANATDKSVIWSSSNTTVATVSSAGEVITLAEGNAIITAQSSVSSIQKTCAISVTGQEEEEGGCENATPITLNFSYDGVEEQCWVISDNINYINSWGTATVTINGVDITNLWVNNFPAKENGKYYITFKGAESWAHIEIEGAGNSNQRESLNSEFNQVSSKVYPNPITSGDVHISHPIESLGAEINIFDVEGKNVYSSIVTSEETKIDKKAFNKGLYIITIQYLDKVEKIKLVVQ</sequence>
<dbReference type="InterPro" id="IPR008964">
    <property type="entry name" value="Invasin/intimin_cell_adhesion"/>
</dbReference>
<dbReference type="EMBL" id="CP034562">
    <property type="protein sequence ID" value="AZQ60802.1"/>
    <property type="molecule type" value="Genomic_DNA"/>
</dbReference>
<dbReference type="SMART" id="SM00635">
    <property type="entry name" value="BID_2"/>
    <property type="match status" value="1"/>
</dbReference>
<accession>A0A3Q9FMS1</accession>
<dbReference type="InterPro" id="IPR050386">
    <property type="entry name" value="Glycosyl_hydrolase_5"/>
</dbReference>
<dbReference type="GO" id="GO:0008422">
    <property type="term" value="F:beta-glucosidase activity"/>
    <property type="evidence" value="ECO:0007669"/>
    <property type="project" value="TreeGrafter"/>
</dbReference>
<gene>
    <name evidence="5" type="ORF">EI427_00815</name>
</gene>
<dbReference type="PANTHER" id="PTHR31297:SF13">
    <property type="entry name" value="PUTATIVE-RELATED"/>
    <property type="match status" value="1"/>
</dbReference>
<dbReference type="InterPro" id="IPR041438">
    <property type="entry name" value="CBM64"/>
</dbReference>
<evidence type="ECO:0000256" key="3">
    <source>
        <dbReference type="ARBA" id="ARBA00023295"/>
    </source>
</evidence>
<dbReference type="Pfam" id="PF02368">
    <property type="entry name" value="Big_2"/>
    <property type="match status" value="1"/>
</dbReference>